<dbReference type="EMBL" id="CABIJS010000719">
    <property type="protein sequence ID" value="VUZ57826.1"/>
    <property type="molecule type" value="Genomic_DNA"/>
</dbReference>
<feature type="signal peptide" evidence="1">
    <location>
        <begin position="1"/>
        <end position="26"/>
    </location>
</feature>
<protein>
    <submittedName>
        <fullName evidence="2">Uncharacterized protein</fullName>
    </submittedName>
</protein>
<gene>
    <name evidence="2" type="ORF">WMSIL1_LOCUS15152</name>
</gene>
<dbReference type="AlphaFoldDB" id="A0A564ZEF9"/>
<evidence type="ECO:0000313" key="2">
    <source>
        <dbReference type="EMBL" id="VUZ57826.1"/>
    </source>
</evidence>
<organism evidence="2 3">
    <name type="scientific">Hymenolepis diminuta</name>
    <name type="common">Rat tapeworm</name>
    <dbReference type="NCBI Taxonomy" id="6216"/>
    <lineage>
        <taxon>Eukaryota</taxon>
        <taxon>Metazoa</taxon>
        <taxon>Spiralia</taxon>
        <taxon>Lophotrochozoa</taxon>
        <taxon>Platyhelminthes</taxon>
        <taxon>Cestoda</taxon>
        <taxon>Eucestoda</taxon>
        <taxon>Cyclophyllidea</taxon>
        <taxon>Hymenolepididae</taxon>
        <taxon>Hymenolepis</taxon>
    </lineage>
</organism>
<keyword evidence="3" id="KW-1185">Reference proteome</keyword>
<dbReference type="Proteomes" id="UP000321570">
    <property type="component" value="Unassembled WGS sequence"/>
</dbReference>
<evidence type="ECO:0000313" key="3">
    <source>
        <dbReference type="Proteomes" id="UP000321570"/>
    </source>
</evidence>
<reference evidence="2 3" key="1">
    <citation type="submission" date="2019-07" db="EMBL/GenBank/DDBJ databases">
        <authorList>
            <person name="Jastrzebski P J."/>
            <person name="Paukszto L."/>
            <person name="Jastrzebski P J."/>
        </authorList>
    </citation>
    <scope>NUCLEOTIDE SEQUENCE [LARGE SCALE GENOMIC DNA]</scope>
    <source>
        <strain evidence="2 3">WMS-il1</strain>
    </source>
</reference>
<accession>A0A564ZEF9</accession>
<keyword evidence="1" id="KW-0732">Signal</keyword>
<evidence type="ECO:0000256" key="1">
    <source>
        <dbReference type="SAM" id="SignalP"/>
    </source>
</evidence>
<proteinExistence type="predicted"/>
<name>A0A564ZEF9_HYMDI</name>
<sequence length="49" mass="5714">MGPSIQMPRVNKFMQTLLILLSRVLLKDIMVQSSHMAKQVQERRSLCKE</sequence>
<feature type="chain" id="PRO_5022181489" evidence="1">
    <location>
        <begin position="27"/>
        <end position="49"/>
    </location>
</feature>